<sequence>MKSKKITRRGVIKSGVATSAALMRRLTAAITITAVTMAFWPTDTLAGPTVDSIKKRGRVICGVNGNRAGFSALDSKGQWKGMDIDTCKAVAAAVLGDSTKIQPVKTTSQTRFTALQTSEVDVLTRNVTWTLGRDTKLGIDFVAPTFYDGQGFMVNKNTGAKSVKDLGGATVCVLPGSTSEKVTADVFKANGLKYTAVVIESKKELNTAFFGGRCDVHVQSTSGLSSARATVAPDPANYILLPGVYGKDPMGPVVRQGDPQFKDIVAWSVYAMMEAEESGVTSKNVDAMRKSKDANISRLLGTKGKLGEAMGLDNDWAYRIIKQVGNYGEVFDRNVGKDSPLKLPRGLNDLWTNGGLLYSPPFK</sequence>
<organism evidence="5">
    <name type="scientific">marine metagenome</name>
    <dbReference type="NCBI Taxonomy" id="408172"/>
    <lineage>
        <taxon>unclassified sequences</taxon>
        <taxon>metagenomes</taxon>
        <taxon>ecological metagenomes</taxon>
    </lineage>
</organism>
<dbReference type="SUPFAM" id="SSF53850">
    <property type="entry name" value="Periplasmic binding protein-like II"/>
    <property type="match status" value="1"/>
</dbReference>
<dbReference type="GO" id="GO:0006865">
    <property type="term" value="P:amino acid transport"/>
    <property type="evidence" value="ECO:0007669"/>
    <property type="project" value="TreeGrafter"/>
</dbReference>
<evidence type="ECO:0000259" key="4">
    <source>
        <dbReference type="SMART" id="SM00062"/>
    </source>
</evidence>
<feature type="domain" description="Solute-binding protein family 3/N-terminal" evidence="4">
    <location>
        <begin position="58"/>
        <end position="288"/>
    </location>
</feature>
<dbReference type="AlphaFoldDB" id="A0A381XCI1"/>
<evidence type="ECO:0000256" key="3">
    <source>
        <dbReference type="ARBA" id="ARBA00022729"/>
    </source>
</evidence>
<name>A0A381XCI1_9ZZZZ</name>
<gene>
    <name evidence="5" type="ORF">METZ01_LOCUS115299</name>
</gene>
<dbReference type="Pfam" id="PF00497">
    <property type="entry name" value="SBP_bac_3"/>
    <property type="match status" value="1"/>
</dbReference>
<comment type="similarity">
    <text evidence="1">Belongs to the bacterial solute-binding protein 3 family.</text>
</comment>
<dbReference type="Gene3D" id="3.40.190.10">
    <property type="entry name" value="Periplasmic binding protein-like II"/>
    <property type="match status" value="2"/>
</dbReference>
<keyword evidence="2" id="KW-0813">Transport</keyword>
<reference evidence="5" key="1">
    <citation type="submission" date="2018-05" db="EMBL/GenBank/DDBJ databases">
        <authorList>
            <person name="Lanie J.A."/>
            <person name="Ng W.-L."/>
            <person name="Kazmierczak K.M."/>
            <person name="Andrzejewski T.M."/>
            <person name="Davidsen T.M."/>
            <person name="Wayne K.J."/>
            <person name="Tettelin H."/>
            <person name="Glass J.I."/>
            <person name="Rusch D."/>
            <person name="Podicherti R."/>
            <person name="Tsui H.-C.T."/>
            <person name="Winkler M.E."/>
        </authorList>
    </citation>
    <scope>NUCLEOTIDE SEQUENCE</scope>
</reference>
<dbReference type="EMBL" id="UINC01014676">
    <property type="protein sequence ID" value="SVA62445.1"/>
    <property type="molecule type" value="Genomic_DNA"/>
</dbReference>
<dbReference type="InterPro" id="IPR001638">
    <property type="entry name" value="Solute-binding_3/MltF_N"/>
</dbReference>
<proteinExistence type="inferred from homology"/>
<dbReference type="SMART" id="SM00062">
    <property type="entry name" value="PBPb"/>
    <property type="match status" value="1"/>
</dbReference>
<protein>
    <recommendedName>
        <fullName evidence="4">Solute-binding protein family 3/N-terminal domain-containing protein</fullName>
    </recommendedName>
</protein>
<evidence type="ECO:0000256" key="1">
    <source>
        <dbReference type="ARBA" id="ARBA00010333"/>
    </source>
</evidence>
<accession>A0A381XCI1</accession>
<keyword evidence="3" id="KW-0732">Signal</keyword>
<evidence type="ECO:0000313" key="5">
    <source>
        <dbReference type="EMBL" id="SVA62445.1"/>
    </source>
</evidence>
<dbReference type="InterPro" id="IPR051455">
    <property type="entry name" value="Bact_solute-bind_prot3"/>
</dbReference>
<evidence type="ECO:0000256" key="2">
    <source>
        <dbReference type="ARBA" id="ARBA00022448"/>
    </source>
</evidence>
<dbReference type="CDD" id="cd13692">
    <property type="entry name" value="PBP2_BztA"/>
    <property type="match status" value="1"/>
</dbReference>
<dbReference type="PANTHER" id="PTHR30085">
    <property type="entry name" value="AMINO ACID ABC TRANSPORTER PERMEASE"/>
    <property type="match status" value="1"/>
</dbReference>
<dbReference type="PANTHER" id="PTHR30085:SF7">
    <property type="entry name" value="AMINO-ACID ABC TRANSPORTER-BINDING PROTEIN YHDW-RELATED"/>
    <property type="match status" value="1"/>
</dbReference>